<evidence type="ECO:0000256" key="9">
    <source>
        <dbReference type="PROSITE-ProRule" id="PRU00284"/>
    </source>
</evidence>
<evidence type="ECO:0000256" key="8">
    <source>
        <dbReference type="ARBA" id="ARBA00029447"/>
    </source>
</evidence>
<feature type="domain" description="HAMP" evidence="13">
    <location>
        <begin position="304"/>
        <end position="359"/>
    </location>
</feature>
<dbReference type="PANTHER" id="PTHR32089:SF112">
    <property type="entry name" value="LYSOZYME-LIKE PROTEIN-RELATED"/>
    <property type="match status" value="1"/>
</dbReference>
<evidence type="ECO:0000256" key="5">
    <source>
        <dbReference type="ARBA" id="ARBA00022989"/>
    </source>
</evidence>
<evidence type="ECO:0000256" key="6">
    <source>
        <dbReference type="ARBA" id="ARBA00023136"/>
    </source>
</evidence>
<dbReference type="RefSeq" id="WP_077863789.1">
    <property type="nucleotide sequence ID" value="NZ_LZYZ01000001.1"/>
</dbReference>
<keyword evidence="7 9" id="KW-0807">Transducer</keyword>
<dbReference type="Gene3D" id="1.10.287.950">
    <property type="entry name" value="Methyl-accepting chemotaxis protein"/>
    <property type="match status" value="1"/>
</dbReference>
<dbReference type="PANTHER" id="PTHR32089">
    <property type="entry name" value="METHYL-ACCEPTING CHEMOTAXIS PROTEIN MCPB"/>
    <property type="match status" value="1"/>
</dbReference>
<proteinExistence type="inferred from homology"/>
<sequence length="665" mass="71905">MRSIKAKLIVFFGVLIGGICVGLSIISYVNASNALKSNIGKNLPALAEQTASNIQGRIEGQLSSLEAVAARDDIKDPNVPIEKKISILSDEVKRNGSIKLGIVDKNGHASNTDGKSADIKERTFFQIAISGKSNVSDPIISKTDGSAVVIYAVPIKNNNEIIGVLIETQDGNKLSDLTDQAKIGQTGTAFMVNKQGTSIANKNRDLVLQMSNIIEEAKKDSKFQSLADVENKMITGQQGIGEYQYAGADKFVGYAPVNGTDWFVGIAVEKNEILSELSSLKISTLLSSIVFILIGLGVIYIIANYLSKGIKSTSKHLELLAEGNLCEEVSSKYLQSKDEIGVMTSAMKMMQESLREMIERIKESSSSINEQSENLSSISEEIASASQNVTEAISEVAEGTGNQSEQLIQVTEILNEFSDKLSGMVREIQVVDSNSRQISSMANDSSNEMNVLNTSVANVSNSFKDFYNKIIILGKDINEINEITNLINSIAEQTNLLALNAAIEAARAGEAGKGFSVVAEEIRHLAEQSKDSSESISKLINEISKNADTIVEESVMMDDEMKSQAKIIDNSISSFKKIIDAVDDVIPKIETVKSSAENIENDKNIILDRIDGLSSVAVEVSASSEEISASSEEMNASTEEVSSSAQILTNMTNEMLEEVNKFKIK</sequence>
<evidence type="ECO:0000313" key="15">
    <source>
        <dbReference type="Proteomes" id="UP000191154"/>
    </source>
</evidence>
<dbReference type="CDD" id="cd12914">
    <property type="entry name" value="PDC1_DGC_like"/>
    <property type="match status" value="1"/>
</dbReference>
<dbReference type="PROSITE" id="PS50885">
    <property type="entry name" value="HAMP"/>
    <property type="match status" value="1"/>
</dbReference>
<evidence type="ECO:0000256" key="3">
    <source>
        <dbReference type="ARBA" id="ARBA00022500"/>
    </source>
</evidence>
<dbReference type="Pfam" id="PF02743">
    <property type="entry name" value="dCache_1"/>
    <property type="match status" value="1"/>
</dbReference>
<evidence type="ECO:0000256" key="4">
    <source>
        <dbReference type="ARBA" id="ARBA00022692"/>
    </source>
</evidence>
<dbReference type="GO" id="GO:0005886">
    <property type="term" value="C:plasma membrane"/>
    <property type="evidence" value="ECO:0007669"/>
    <property type="project" value="UniProtKB-SubCell"/>
</dbReference>
<keyword evidence="4 11" id="KW-0812">Transmembrane</keyword>
<dbReference type="SUPFAM" id="SSF58104">
    <property type="entry name" value="Methyl-accepting chemotaxis protein (MCP) signaling domain"/>
    <property type="match status" value="1"/>
</dbReference>
<organism evidence="14 15">
    <name type="scientific">Clostridium saccharobutylicum</name>
    <dbReference type="NCBI Taxonomy" id="169679"/>
    <lineage>
        <taxon>Bacteria</taxon>
        <taxon>Bacillati</taxon>
        <taxon>Bacillota</taxon>
        <taxon>Clostridia</taxon>
        <taxon>Eubacteriales</taxon>
        <taxon>Clostridiaceae</taxon>
        <taxon>Clostridium</taxon>
    </lineage>
</organism>
<keyword evidence="5 11" id="KW-1133">Transmembrane helix</keyword>
<keyword evidence="3" id="KW-0145">Chemotaxis</keyword>
<dbReference type="PROSITE" id="PS50111">
    <property type="entry name" value="CHEMOTAXIS_TRANSDUC_2"/>
    <property type="match status" value="1"/>
</dbReference>
<dbReference type="InterPro" id="IPR033479">
    <property type="entry name" value="dCache_1"/>
</dbReference>
<evidence type="ECO:0000256" key="11">
    <source>
        <dbReference type="SAM" id="Phobius"/>
    </source>
</evidence>
<keyword evidence="6 11" id="KW-0472">Membrane</keyword>
<keyword evidence="2" id="KW-1003">Cell membrane</keyword>
<comment type="similarity">
    <text evidence="8">Belongs to the methyl-accepting chemotaxis (MCP) protein family.</text>
</comment>
<comment type="caution">
    <text evidence="14">The sequence shown here is derived from an EMBL/GenBank/DDBJ whole genome shotgun (WGS) entry which is preliminary data.</text>
</comment>
<evidence type="ECO:0000256" key="10">
    <source>
        <dbReference type="SAM" id="Coils"/>
    </source>
</evidence>
<dbReference type="InterPro" id="IPR004089">
    <property type="entry name" value="MCPsignal_dom"/>
</dbReference>
<evidence type="ECO:0000256" key="2">
    <source>
        <dbReference type="ARBA" id="ARBA00022475"/>
    </source>
</evidence>
<feature type="transmembrane region" description="Helical" evidence="11">
    <location>
        <begin position="285"/>
        <end position="306"/>
    </location>
</feature>
<dbReference type="SMART" id="SM00283">
    <property type="entry name" value="MA"/>
    <property type="match status" value="1"/>
</dbReference>
<gene>
    <name evidence="14" type="primary">mcpB_2</name>
    <name evidence="14" type="ORF">CLOSAC_03040</name>
</gene>
<dbReference type="EMBL" id="LZYZ01000001">
    <property type="protein sequence ID" value="OOM16033.1"/>
    <property type="molecule type" value="Genomic_DNA"/>
</dbReference>
<keyword evidence="10" id="KW-0175">Coiled coil</keyword>
<dbReference type="CDD" id="cd12912">
    <property type="entry name" value="PDC2_MCP_like"/>
    <property type="match status" value="1"/>
</dbReference>
<dbReference type="AlphaFoldDB" id="A0A1S8NI21"/>
<feature type="domain" description="Methyl-accepting transducer" evidence="12">
    <location>
        <begin position="378"/>
        <end position="642"/>
    </location>
</feature>
<dbReference type="GO" id="GO:0007165">
    <property type="term" value="P:signal transduction"/>
    <property type="evidence" value="ECO:0007669"/>
    <property type="project" value="UniProtKB-KW"/>
</dbReference>
<evidence type="ECO:0000259" key="12">
    <source>
        <dbReference type="PROSITE" id="PS50111"/>
    </source>
</evidence>
<reference evidence="14 15" key="1">
    <citation type="submission" date="2016-05" db="EMBL/GenBank/DDBJ databases">
        <title>Microbial solvent formation.</title>
        <authorList>
            <person name="Poehlein A."/>
            <person name="Montoya Solano J.D."/>
            <person name="Flitsch S."/>
            <person name="Krabben P."/>
            <person name="Duerre P."/>
            <person name="Daniel R."/>
        </authorList>
    </citation>
    <scope>NUCLEOTIDE SEQUENCE [LARGE SCALE GENOMIC DNA]</scope>
    <source>
        <strain evidence="14 15">L1-8</strain>
    </source>
</reference>
<evidence type="ECO:0000313" key="14">
    <source>
        <dbReference type="EMBL" id="OOM16033.1"/>
    </source>
</evidence>
<dbReference type="Proteomes" id="UP000191154">
    <property type="component" value="Unassembled WGS sequence"/>
</dbReference>
<comment type="subcellular location">
    <subcellularLocation>
        <location evidence="1">Cell membrane</location>
        <topology evidence="1">Multi-pass membrane protein</topology>
    </subcellularLocation>
</comment>
<name>A0A1S8NI21_CLOSA</name>
<dbReference type="GO" id="GO:0006935">
    <property type="term" value="P:chemotaxis"/>
    <property type="evidence" value="ECO:0007669"/>
    <property type="project" value="UniProtKB-KW"/>
</dbReference>
<dbReference type="InterPro" id="IPR003660">
    <property type="entry name" value="HAMP_dom"/>
</dbReference>
<dbReference type="STRING" id="169679.CSACC_37120"/>
<dbReference type="Gene3D" id="3.30.450.20">
    <property type="entry name" value="PAS domain"/>
    <property type="match status" value="1"/>
</dbReference>
<evidence type="ECO:0000256" key="7">
    <source>
        <dbReference type="ARBA" id="ARBA00023224"/>
    </source>
</evidence>
<accession>A0A1S8NI21</accession>
<dbReference type="Gene3D" id="6.10.340.10">
    <property type="match status" value="1"/>
</dbReference>
<feature type="coiled-coil region" evidence="10">
    <location>
        <begin position="354"/>
        <end position="388"/>
    </location>
</feature>
<protein>
    <submittedName>
        <fullName evidence="14">Methyl-accepting chemotaxis protein McpB</fullName>
    </submittedName>
</protein>
<evidence type="ECO:0000256" key="1">
    <source>
        <dbReference type="ARBA" id="ARBA00004651"/>
    </source>
</evidence>
<dbReference type="Pfam" id="PF00015">
    <property type="entry name" value="MCPsignal"/>
    <property type="match status" value="1"/>
</dbReference>
<evidence type="ECO:0000259" key="13">
    <source>
        <dbReference type="PROSITE" id="PS50885"/>
    </source>
</evidence>